<protein>
    <submittedName>
        <fullName evidence="2">Uncharacterized protein</fullName>
    </submittedName>
</protein>
<feature type="region of interest" description="Disordered" evidence="1">
    <location>
        <begin position="109"/>
        <end position="136"/>
    </location>
</feature>
<proteinExistence type="predicted"/>
<dbReference type="AlphaFoldDB" id="A0A1A3TN21"/>
<evidence type="ECO:0000313" key="2">
    <source>
        <dbReference type="EMBL" id="OBK83717.1"/>
    </source>
</evidence>
<dbReference type="EMBL" id="LZMF01000137">
    <property type="protein sequence ID" value="OBK83717.1"/>
    <property type="molecule type" value="Genomic_DNA"/>
</dbReference>
<dbReference type="Proteomes" id="UP000093759">
    <property type="component" value="Unassembled WGS sequence"/>
</dbReference>
<feature type="compositionally biased region" description="Basic and acidic residues" evidence="1">
    <location>
        <begin position="127"/>
        <end position="136"/>
    </location>
</feature>
<accession>A0A1A3TN21</accession>
<name>A0A1A3TN21_MYCSD</name>
<comment type="caution">
    <text evidence="2">The sequence shown here is derived from an EMBL/GenBank/DDBJ whole genome shotgun (WGS) entry which is preliminary data.</text>
</comment>
<evidence type="ECO:0000313" key="3">
    <source>
        <dbReference type="Proteomes" id="UP000093759"/>
    </source>
</evidence>
<dbReference type="RefSeq" id="WP_065026280.1">
    <property type="nucleotide sequence ID" value="NZ_LZMF01000137.1"/>
</dbReference>
<reference evidence="3" key="1">
    <citation type="submission" date="2016-06" db="EMBL/GenBank/DDBJ databases">
        <authorList>
            <person name="Sutton G."/>
            <person name="Brinkac L."/>
            <person name="Sanka R."/>
            <person name="Adams M."/>
            <person name="Lau E."/>
            <person name="Garcia-Basteiro A."/>
            <person name="Lopez-Varela E."/>
            <person name="Palencia S."/>
        </authorList>
    </citation>
    <scope>NUCLEOTIDE SEQUENCE [LARGE SCALE GENOMIC DNA]</scope>
    <source>
        <strain evidence="3">1274684.2</strain>
    </source>
</reference>
<gene>
    <name evidence="2" type="ORF">A5648_11395</name>
</gene>
<organism evidence="2 3">
    <name type="scientific">Mycolicibacter sinensis (strain JDM601)</name>
    <name type="common">Mycobacterium sinense</name>
    <dbReference type="NCBI Taxonomy" id="875328"/>
    <lineage>
        <taxon>Bacteria</taxon>
        <taxon>Bacillati</taxon>
        <taxon>Actinomycetota</taxon>
        <taxon>Actinomycetes</taxon>
        <taxon>Mycobacteriales</taxon>
        <taxon>Mycobacteriaceae</taxon>
        <taxon>Mycolicibacter</taxon>
    </lineage>
</organism>
<sequence length="136" mass="14329">MEPIEINAGPWYLRMPRADSRVDDRPTLTDLGETDPDYVTKAAAGWAEDTRYLWAVCEPTTGEVLAEVTLNPVSGEIATRSRVGQEEATRTGAEAVSRFAAGALGLTPVMGGTAGGAASGAVSSDENPGHTRDEQH</sequence>
<evidence type="ECO:0000256" key="1">
    <source>
        <dbReference type="SAM" id="MobiDB-lite"/>
    </source>
</evidence>